<dbReference type="InterPro" id="IPR044643">
    <property type="entry name" value="TrpF_fam"/>
</dbReference>
<evidence type="ECO:0000256" key="7">
    <source>
        <dbReference type="ARBA" id="ARBA00023141"/>
    </source>
</evidence>
<evidence type="ECO:0000256" key="6">
    <source>
        <dbReference type="ARBA" id="ARBA00022822"/>
    </source>
</evidence>
<evidence type="ECO:0000256" key="8">
    <source>
        <dbReference type="ARBA" id="ARBA00023235"/>
    </source>
</evidence>
<evidence type="ECO:0000256" key="5">
    <source>
        <dbReference type="ARBA" id="ARBA00022605"/>
    </source>
</evidence>
<evidence type="ECO:0000256" key="2">
    <source>
        <dbReference type="ARBA" id="ARBA00004664"/>
    </source>
</evidence>
<keyword evidence="8 9" id="KW-0413">Isomerase</keyword>
<dbReference type="Gene3D" id="3.20.20.70">
    <property type="entry name" value="Aldolase class I"/>
    <property type="match status" value="1"/>
</dbReference>
<keyword evidence="6 9" id="KW-0822">Tryptophan biosynthesis</keyword>
<reference evidence="11 12" key="1">
    <citation type="submission" date="2024-04" db="EMBL/GenBank/DDBJ databases">
        <title>draft genome sequnece of Flavobacterium buctense JCM 30750.</title>
        <authorList>
            <person name="Kim D.-U."/>
        </authorList>
    </citation>
    <scope>NUCLEOTIDE SEQUENCE [LARGE SCALE GENOMIC DNA]</scope>
    <source>
        <strain evidence="11 12">JCM 30750</strain>
    </source>
</reference>
<proteinExistence type="inferred from homology"/>
<protein>
    <recommendedName>
        <fullName evidence="4 9">N-(5'-phosphoribosyl)anthranilate isomerase</fullName>
        <shortName evidence="9">PRAI</shortName>
        <ecNumber evidence="3 9">5.3.1.24</ecNumber>
    </recommendedName>
</protein>
<dbReference type="InterPro" id="IPR011060">
    <property type="entry name" value="RibuloseP-bd_barrel"/>
</dbReference>
<dbReference type="Pfam" id="PF00697">
    <property type="entry name" value="PRAI"/>
    <property type="match status" value="1"/>
</dbReference>
<keyword evidence="5 9" id="KW-0028">Amino-acid biosynthesis</keyword>
<evidence type="ECO:0000313" key="11">
    <source>
        <dbReference type="EMBL" id="MEK8180674.1"/>
    </source>
</evidence>
<feature type="domain" description="N-(5'phosphoribosyl) anthranilate isomerase (PRAI)" evidence="10">
    <location>
        <begin position="6"/>
        <end position="205"/>
    </location>
</feature>
<evidence type="ECO:0000313" key="12">
    <source>
        <dbReference type="Proteomes" id="UP001491349"/>
    </source>
</evidence>
<dbReference type="PANTHER" id="PTHR42894">
    <property type="entry name" value="N-(5'-PHOSPHORIBOSYL)ANTHRANILATE ISOMERASE"/>
    <property type="match status" value="1"/>
</dbReference>
<comment type="catalytic activity">
    <reaction evidence="1 9">
        <text>N-(5-phospho-beta-D-ribosyl)anthranilate = 1-(2-carboxyphenylamino)-1-deoxy-D-ribulose 5-phosphate</text>
        <dbReference type="Rhea" id="RHEA:21540"/>
        <dbReference type="ChEBI" id="CHEBI:18277"/>
        <dbReference type="ChEBI" id="CHEBI:58613"/>
        <dbReference type="EC" id="5.3.1.24"/>
    </reaction>
</comment>
<evidence type="ECO:0000256" key="9">
    <source>
        <dbReference type="HAMAP-Rule" id="MF_00135"/>
    </source>
</evidence>
<evidence type="ECO:0000256" key="1">
    <source>
        <dbReference type="ARBA" id="ARBA00001164"/>
    </source>
</evidence>
<dbReference type="SUPFAM" id="SSF51366">
    <property type="entry name" value="Ribulose-phoshate binding barrel"/>
    <property type="match status" value="1"/>
</dbReference>
<dbReference type="PANTHER" id="PTHR42894:SF1">
    <property type="entry name" value="N-(5'-PHOSPHORIBOSYL)ANTHRANILATE ISOMERASE"/>
    <property type="match status" value="1"/>
</dbReference>
<dbReference type="InterPro" id="IPR013785">
    <property type="entry name" value="Aldolase_TIM"/>
</dbReference>
<dbReference type="Proteomes" id="UP001491349">
    <property type="component" value="Unassembled WGS sequence"/>
</dbReference>
<dbReference type="EMBL" id="JBBPCB010000006">
    <property type="protein sequence ID" value="MEK8180674.1"/>
    <property type="molecule type" value="Genomic_DNA"/>
</dbReference>
<dbReference type="EC" id="5.3.1.24" evidence="3 9"/>
<organism evidence="11 12">
    <name type="scientific">Flavobacterium buctense</name>
    <dbReference type="NCBI Taxonomy" id="1648146"/>
    <lineage>
        <taxon>Bacteria</taxon>
        <taxon>Pseudomonadati</taxon>
        <taxon>Bacteroidota</taxon>
        <taxon>Flavobacteriia</taxon>
        <taxon>Flavobacteriales</taxon>
        <taxon>Flavobacteriaceae</taxon>
        <taxon>Flavobacterium</taxon>
    </lineage>
</organism>
<dbReference type="InterPro" id="IPR001240">
    <property type="entry name" value="PRAI_dom"/>
</dbReference>
<keyword evidence="12" id="KW-1185">Reference proteome</keyword>
<name>A0ABU9E1Z6_9FLAO</name>
<evidence type="ECO:0000256" key="3">
    <source>
        <dbReference type="ARBA" id="ARBA00012572"/>
    </source>
</evidence>
<dbReference type="GO" id="GO:0016853">
    <property type="term" value="F:isomerase activity"/>
    <property type="evidence" value="ECO:0007669"/>
    <property type="project" value="UniProtKB-KW"/>
</dbReference>
<accession>A0ABU9E1Z6</accession>
<gene>
    <name evidence="9" type="primary">trpF</name>
    <name evidence="11" type="ORF">WMW71_10025</name>
</gene>
<dbReference type="CDD" id="cd00405">
    <property type="entry name" value="PRAI"/>
    <property type="match status" value="1"/>
</dbReference>
<comment type="caution">
    <text evidence="11">The sequence shown here is derived from an EMBL/GenBank/DDBJ whole genome shotgun (WGS) entry which is preliminary data.</text>
</comment>
<evidence type="ECO:0000256" key="4">
    <source>
        <dbReference type="ARBA" id="ARBA00022272"/>
    </source>
</evidence>
<sequence>METKIKICGMKFPENISEIAALQPDYLGFIFYDKSPRNFENAIPELDKSIQKVGVFVNATFEEIQEKITTHKLDSVQLHGEESPELCLLLQQNKLKVIKSFNIDNTFNFNSLNNYFNCCNYFLFDTKGANYGGNGTSFDWRILERYYLNKPYFLSGGIGQESLKDLKIFFQKDYAKKCLAIDLNSQFEIEPGHKNPDTLKTFIQNLKQQL</sequence>
<dbReference type="RefSeq" id="WP_246448736.1">
    <property type="nucleotide sequence ID" value="NZ_JACTAB010000006.1"/>
</dbReference>
<dbReference type="HAMAP" id="MF_00135">
    <property type="entry name" value="PRAI"/>
    <property type="match status" value="1"/>
</dbReference>
<comment type="pathway">
    <text evidence="2 9">Amino-acid biosynthesis; L-tryptophan biosynthesis; L-tryptophan from chorismate: step 3/5.</text>
</comment>
<keyword evidence="7 9" id="KW-0057">Aromatic amino acid biosynthesis</keyword>
<comment type="similarity">
    <text evidence="9">Belongs to the TrpF family.</text>
</comment>
<evidence type="ECO:0000259" key="10">
    <source>
        <dbReference type="Pfam" id="PF00697"/>
    </source>
</evidence>